<dbReference type="InterPro" id="IPR011990">
    <property type="entry name" value="TPR-like_helical_dom_sf"/>
</dbReference>
<dbReference type="Gene3D" id="1.25.40.10">
    <property type="entry name" value="Tetratricopeptide repeat domain"/>
    <property type="match status" value="4"/>
</dbReference>
<gene>
    <name evidence="5" type="ORF">C4D60_Mb08t01980</name>
</gene>
<proteinExistence type="inferred from homology"/>
<feature type="repeat" description="PPR" evidence="3">
    <location>
        <begin position="275"/>
        <end position="309"/>
    </location>
</feature>
<name>A0A4S8K0N7_MUSBA</name>
<feature type="region of interest" description="Disordered" evidence="4">
    <location>
        <begin position="71"/>
        <end position="102"/>
    </location>
</feature>
<feature type="repeat" description="PPR" evidence="3">
    <location>
        <begin position="134"/>
        <end position="168"/>
    </location>
</feature>
<dbReference type="Pfam" id="PF13041">
    <property type="entry name" value="PPR_2"/>
    <property type="match status" value="5"/>
</dbReference>
<evidence type="ECO:0000256" key="3">
    <source>
        <dbReference type="PROSITE-ProRule" id="PRU00708"/>
    </source>
</evidence>
<keyword evidence="2" id="KW-0677">Repeat</keyword>
<feature type="repeat" description="PPR" evidence="3">
    <location>
        <begin position="310"/>
        <end position="344"/>
    </location>
</feature>
<sequence>MCKKTSRSSTKLGSLERRPQWAAATTAAAIGRTNAALRTLALFMHGGPIKAVNGNRLISAVACEAFDWARSSPSRTDDEKEETEEVSSSRDGVSKDPSTPGEELHVKFSEAVLRFSRSGRASVREVGSRPARFRAASYNKLMKAVAEVGSADDVLRLFGEMKRSECKPNVLCYNTVINALLTADRHEEAEATFEEMIFSGIKPNLFSYNILVKLHACCTKKFDLAYEVIAMVKKCGLCPDSTTYSTLITGLCSAGRIEEAWGVLDWMLEENCPPTTHSYTPIVQSYCFEGKIEPAKSLMATMVDVGCTPSTATYNILIGALCRAGNFDEVEKILTESVHKGWKPNEITYNTYMDGLCKSGRTKEAFDQLEVMLGIGLYPTAFTLNILLNCLCCDSKEVLVAKCLIERSSELHWYVSVVDYNVVMSGLCKAGHWVGVIKLFTDMVKKGITPNIRTFNIVIHSLCRGGKLHMAVCMMNSGEIIANVVTYNTLLHWFYLDGRINEAQHLFSFMSANNISPDGITYNTMIDSLCRVGKFLEATDCFIRSLEYRFSTDLLLRLIHRLVRNRRLKELLKLFKGIEKQSLSLDVLVFDSLIKAACKEGFCGSTEIYVVCLILDKMLARR</sequence>
<dbReference type="STRING" id="52838.A0A4S8K0N7"/>
<dbReference type="PANTHER" id="PTHR47939:SF15">
    <property type="entry name" value="PENTACOTRIPEPTIDE-REPEAT REGION OF PRORP DOMAIN-CONTAINING PROTEIN"/>
    <property type="match status" value="1"/>
</dbReference>
<dbReference type="InterPro" id="IPR050667">
    <property type="entry name" value="PPR-containing_protein"/>
</dbReference>
<feature type="repeat" description="PPR" evidence="3">
    <location>
        <begin position="416"/>
        <end position="450"/>
    </location>
</feature>
<feature type="repeat" description="PPR" evidence="3">
    <location>
        <begin position="518"/>
        <end position="552"/>
    </location>
</feature>
<keyword evidence="6" id="KW-1185">Reference proteome</keyword>
<comment type="caution">
    <text evidence="5">The sequence shown here is derived from an EMBL/GenBank/DDBJ whole genome shotgun (WGS) entry which is preliminary data.</text>
</comment>
<dbReference type="InterPro" id="IPR002885">
    <property type="entry name" value="PPR_rpt"/>
</dbReference>
<evidence type="ECO:0000256" key="1">
    <source>
        <dbReference type="ARBA" id="ARBA00007626"/>
    </source>
</evidence>
<feature type="repeat" description="PPR" evidence="3">
    <location>
        <begin position="483"/>
        <end position="517"/>
    </location>
</feature>
<evidence type="ECO:0000313" key="6">
    <source>
        <dbReference type="Proteomes" id="UP000317650"/>
    </source>
</evidence>
<feature type="repeat" description="PPR" evidence="3">
    <location>
        <begin position="169"/>
        <end position="203"/>
    </location>
</feature>
<dbReference type="Pfam" id="PF01535">
    <property type="entry name" value="PPR"/>
    <property type="match status" value="1"/>
</dbReference>
<evidence type="ECO:0000256" key="4">
    <source>
        <dbReference type="SAM" id="MobiDB-lite"/>
    </source>
</evidence>
<organism evidence="5 6">
    <name type="scientific">Musa balbisiana</name>
    <name type="common">Banana</name>
    <dbReference type="NCBI Taxonomy" id="52838"/>
    <lineage>
        <taxon>Eukaryota</taxon>
        <taxon>Viridiplantae</taxon>
        <taxon>Streptophyta</taxon>
        <taxon>Embryophyta</taxon>
        <taxon>Tracheophyta</taxon>
        <taxon>Spermatophyta</taxon>
        <taxon>Magnoliopsida</taxon>
        <taxon>Liliopsida</taxon>
        <taxon>Zingiberales</taxon>
        <taxon>Musaceae</taxon>
        <taxon>Musa</taxon>
    </lineage>
</organism>
<evidence type="ECO:0000313" key="5">
    <source>
        <dbReference type="EMBL" id="THU68254.1"/>
    </source>
</evidence>
<protein>
    <recommendedName>
        <fullName evidence="7">Pentacotripeptide-repeat region of PRORP domain-containing protein</fullName>
    </recommendedName>
</protein>
<dbReference type="PROSITE" id="PS51375">
    <property type="entry name" value="PPR"/>
    <property type="match status" value="9"/>
</dbReference>
<evidence type="ECO:0000256" key="2">
    <source>
        <dbReference type="ARBA" id="ARBA00022737"/>
    </source>
</evidence>
<dbReference type="Proteomes" id="UP000317650">
    <property type="component" value="Chromosome 8"/>
</dbReference>
<accession>A0A4S8K0N7</accession>
<dbReference type="AlphaFoldDB" id="A0A4S8K0N7"/>
<feature type="repeat" description="PPR" evidence="3">
    <location>
        <begin position="240"/>
        <end position="274"/>
    </location>
</feature>
<evidence type="ECO:0008006" key="7">
    <source>
        <dbReference type="Google" id="ProtNLM"/>
    </source>
</evidence>
<dbReference type="PANTHER" id="PTHR47939">
    <property type="entry name" value="MEMBRANE-ASSOCIATED SALT-INDUCIBLE PROTEIN-LIKE"/>
    <property type="match status" value="1"/>
</dbReference>
<feature type="repeat" description="PPR" evidence="3">
    <location>
        <begin position="345"/>
        <end position="379"/>
    </location>
</feature>
<dbReference type="EMBL" id="PYDT01000002">
    <property type="protein sequence ID" value="THU68254.1"/>
    <property type="molecule type" value="Genomic_DNA"/>
</dbReference>
<dbReference type="NCBIfam" id="TIGR00756">
    <property type="entry name" value="PPR"/>
    <property type="match status" value="9"/>
</dbReference>
<comment type="similarity">
    <text evidence="1">Belongs to the PPR family. P subfamily.</text>
</comment>
<reference evidence="5 6" key="1">
    <citation type="journal article" date="2019" name="Nat. Plants">
        <title>Genome sequencing of Musa balbisiana reveals subgenome evolution and function divergence in polyploid bananas.</title>
        <authorList>
            <person name="Yao X."/>
        </authorList>
    </citation>
    <scope>NUCLEOTIDE SEQUENCE [LARGE SCALE GENOMIC DNA]</scope>
    <source>
        <strain evidence="6">cv. DH-PKW</strain>
        <tissue evidence="5">Leaves</tissue>
    </source>
</reference>